<reference evidence="4 5" key="1">
    <citation type="journal article" date="2008" name="PLoS Genet.">
        <title>Complete genome sequence of the complex carbohydrate-degrading marine bacterium, Saccharophagus degradans strain 2-40 T.</title>
        <authorList>
            <person name="Weiner R.M."/>
            <person name="Taylor L.E.II."/>
            <person name="Henrissat B."/>
            <person name="Hauser L."/>
            <person name="Land M."/>
            <person name="Coutinho P.M."/>
            <person name="Rancurel C."/>
            <person name="Saunders E.H."/>
            <person name="Longmire A.G."/>
            <person name="Zhang H."/>
            <person name="Bayer E.A."/>
            <person name="Gilbert H.J."/>
            <person name="Larimer F."/>
            <person name="Zhulin I.B."/>
            <person name="Ekborg N.A."/>
            <person name="Lamed R."/>
            <person name="Richardson P.M."/>
            <person name="Borovok I."/>
            <person name="Hutcheson S."/>
        </authorList>
    </citation>
    <scope>NUCLEOTIDE SEQUENCE [LARGE SCALE GENOMIC DNA]</scope>
    <source>
        <strain evidence="5">2-40 / ATCC 43961 / DSM 17024</strain>
    </source>
</reference>
<dbReference type="SUPFAM" id="SSF51735">
    <property type="entry name" value="NAD(P)-binding Rossmann-fold domains"/>
    <property type="match status" value="1"/>
</dbReference>
<dbReference type="Proteomes" id="UP000001947">
    <property type="component" value="Chromosome"/>
</dbReference>
<evidence type="ECO:0000256" key="3">
    <source>
        <dbReference type="SAM" id="Phobius"/>
    </source>
</evidence>
<dbReference type="OrthoDB" id="335726at2"/>
<accession>Q21HV0</accession>
<dbReference type="GO" id="GO:0016491">
    <property type="term" value="F:oxidoreductase activity"/>
    <property type="evidence" value="ECO:0007669"/>
    <property type="project" value="UniProtKB-KW"/>
</dbReference>
<keyword evidence="3" id="KW-0472">Membrane</keyword>
<dbReference type="EMBL" id="CP000282">
    <property type="protein sequence ID" value="ABD81729.1"/>
    <property type="molecule type" value="Genomic_DNA"/>
</dbReference>
<dbReference type="GO" id="GO:0016020">
    <property type="term" value="C:membrane"/>
    <property type="evidence" value="ECO:0007669"/>
    <property type="project" value="TreeGrafter"/>
</dbReference>
<dbReference type="HOGENOM" id="CLU_010194_2_1_6"/>
<name>Q21HV0_SACD2</name>
<feature type="transmembrane region" description="Helical" evidence="3">
    <location>
        <begin position="229"/>
        <end position="251"/>
    </location>
</feature>
<dbReference type="InterPro" id="IPR036291">
    <property type="entry name" value="NAD(P)-bd_dom_sf"/>
</dbReference>
<evidence type="ECO:0000313" key="5">
    <source>
        <dbReference type="Proteomes" id="UP000001947"/>
    </source>
</evidence>
<dbReference type="eggNOG" id="COG0300">
    <property type="taxonomic scope" value="Bacteria"/>
</dbReference>
<dbReference type="Pfam" id="PF00106">
    <property type="entry name" value="adh_short"/>
    <property type="match status" value="1"/>
</dbReference>
<dbReference type="STRING" id="203122.Sde_2469"/>
<dbReference type="Gene3D" id="3.40.50.720">
    <property type="entry name" value="NAD(P)-binding Rossmann-like Domain"/>
    <property type="match status" value="1"/>
</dbReference>
<dbReference type="KEGG" id="sde:Sde_2469"/>
<dbReference type="PROSITE" id="PS00061">
    <property type="entry name" value="ADH_SHORT"/>
    <property type="match status" value="1"/>
</dbReference>
<sequence>MKTSSGLTISNATVWVTGASSGIGKALVHQLAQANNFIIISGRNEASLSALAASAQGNIVALPFDVADASSHAMVKARLGALTDHIDIAILSAGTCEYDDGPTLDENMYKRVMDTNFFGAVNTVRLALPFLQSATKNKVRRPKIVAVSSMACMAAFPRAEAYGASKAALEYFIQSLAVDLKSQKIDVAIVRPGFVDTPLTRKNDFDMPWLMAPEEAANRILRNLKKNKLFIHFPWPMAMLLGVAKLFPSLWLHYIAPKLTKKEAF</sequence>
<protein>
    <submittedName>
        <fullName evidence="4">Short-chain dehydrogenase/reductase SDR</fullName>
    </submittedName>
</protein>
<dbReference type="PANTHER" id="PTHR44196:SF1">
    <property type="entry name" value="DEHYDROGENASE_REDUCTASE SDR FAMILY MEMBER 7B"/>
    <property type="match status" value="1"/>
</dbReference>
<keyword evidence="3" id="KW-0812">Transmembrane</keyword>
<gene>
    <name evidence="4" type="ordered locus">Sde_2469</name>
</gene>
<dbReference type="InterPro" id="IPR020904">
    <property type="entry name" value="Sc_DH/Rdtase_CS"/>
</dbReference>
<dbReference type="PRINTS" id="PR00081">
    <property type="entry name" value="GDHRDH"/>
</dbReference>
<keyword evidence="2" id="KW-0560">Oxidoreductase</keyword>
<dbReference type="RefSeq" id="WP_011468946.1">
    <property type="nucleotide sequence ID" value="NC_007912.1"/>
</dbReference>
<evidence type="ECO:0000256" key="1">
    <source>
        <dbReference type="ARBA" id="ARBA00006484"/>
    </source>
</evidence>
<evidence type="ECO:0000256" key="2">
    <source>
        <dbReference type="ARBA" id="ARBA00023002"/>
    </source>
</evidence>
<dbReference type="PANTHER" id="PTHR44196">
    <property type="entry name" value="DEHYDROGENASE/REDUCTASE SDR FAMILY MEMBER 7B"/>
    <property type="match status" value="1"/>
</dbReference>
<keyword evidence="5" id="KW-1185">Reference proteome</keyword>
<proteinExistence type="inferred from homology"/>
<comment type="similarity">
    <text evidence="1">Belongs to the short-chain dehydrogenases/reductases (SDR) family.</text>
</comment>
<dbReference type="InterPro" id="IPR002347">
    <property type="entry name" value="SDR_fam"/>
</dbReference>
<keyword evidence="3" id="KW-1133">Transmembrane helix</keyword>
<dbReference type="GeneID" id="98614129"/>
<organism evidence="4 5">
    <name type="scientific">Saccharophagus degradans (strain 2-40 / ATCC 43961 / DSM 17024)</name>
    <dbReference type="NCBI Taxonomy" id="203122"/>
    <lineage>
        <taxon>Bacteria</taxon>
        <taxon>Pseudomonadati</taxon>
        <taxon>Pseudomonadota</taxon>
        <taxon>Gammaproteobacteria</taxon>
        <taxon>Cellvibrionales</taxon>
        <taxon>Cellvibrionaceae</taxon>
        <taxon>Saccharophagus</taxon>
    </lineage>
</organism>
<evidence type="ECO:0000313" key="4">
    <source>
        <dbReference type="EMBL" id="ABD81729.1"/>
    </source>
</evidence>
<dbReference type="AlphaFoldDB" id="Q21HV0"/>